<dbReference type="Gene3D" id="3.90.550.10">
    <property type="entry name" value="Spore Coat Polysaccharide Biosynthesis Protein SpsA, Chain A"/>
    <property type="match status" value="1"/>
</dbReference>
<gene>
    <name evidence="6" type="ORF">GCM10008021_21990</name>
    <name evidence="5" type="ORF">GCM10010914_22530</name>
</gene>
<evidence type="ECO:0000256" key="3">
    <source>
        <dbReference type="ARBA" id="ARBA00022679"/>
    </source>
</evidence>
<comment type="caution">
    <text evidence="5">The sequence shown here is derived from an EMBL/GenBank/DDBJ whole genome shotgun (WGS) entry which is preliminary data.</text>
</comment>
<keyword evidence="7" id="KW-1185">Reference proteome</keyword>
<dbReference type="InterPro" id="IPR029044">
    <property type="entry name" value="Nucleotide-diphossugar_trans"/>
</dbReference>
<dbReference type="Pfam" id="PF00535">
    <property type="entry name" value="Glycos_transf_2"/>
    <property type="match status" value="1"/>
</dbReference>
<reference evidence="5" key="2">
    <citation type="journal article" date="2014" name="Int. J. Syst. Evol. Microbiol.">
        <title>Complete genome sequence of Corynebacterium casei LMG S-19264T (=DSM 44701T), isolated from a smear-ripened cheese.</title>
        <authorList>
            <consortium name="US DOE Joint Genome Institute (JGI-PGF)"/>
            <person name="Walter F."/>
            <person name="Albersmeier A."/>
            <person name="Kalinowski J."/>
            <person name="Ruckert C."/>
        </authorList>
    </citation>
    <scope>NUCLEOTIDE SEQUENCE</scope>
    <source>
        <strain evidence="5">CGMCC 1.8885</strain>
    </source>
</reference>
<evidence type="ECO:0000313" key="5">
    <source>
        <dbReference type="EMBL" id="GGI87585.1"/>
    </source>
</evidence>
<proteinExistence type="inferred from homology"/>
<dbReference type="SUPFAM" id="SSF53448">
    <property type="entry name" value="Nucleotide-diphospho-sugar transferases"/>
    <property type="match status" value="1"/>
</dbReference>
<organism evidence="5 8">
    <name type="scientific">Deinococcus wulumuqiensis</name>
    <dbReference type="NCBI Taxonomy" id="980427"/>
    <lineage>
        <taxon>Bacteria</taxon>
        <taxon>Thermotogati</taxon>
        <taxon>Deinococcota</taxon>
        <taxon>Deinococci</taxon>
        <taxon>Deinococcales</taxon>
        <taxon>Deinococcaceae</taxon>
        <taxon>Deinococcus</taxon>
    </lineage>
</organism>
<reference evidence="5" key="4">
    <citation type="submission" date="2023-08" db="EMBL/GenBank/DDBJ databases">
        <authorList>
            <person name="Sun Q."/>
            <person name="Zhou Y."/>
        </authorList>
    </citation>
    <scope>NUCLEOTIDE SEQUENCE</scope>
    <source>
        <strain evidence="6">CGMCC 1.8884</strain>
        <strain evidence="5">CGMCC 1.8885</strain>
    </source>
</reference>
<dbReference type="EMBL" id="BMMA01000023">
    <property type="protein sequence ID" value="GGI87585.1"/>
    <property type="molecule type" value="Genomic_DNA"/>
</dbReference>
<evidence type="ECO:0000313" key="6">
    <source>
        <dbReference type="EMBL" id="GGP30548.1"/>
    </source>
</evidence>
<dbReference type="EMBL" id="BMLZ01000030">
    <property type="protein sequence ID" value="GGP30548.1"/>
    <property type="molecule type" value="Genomic_DNA"/>
</dbReference>
<accession>A0AAV4K660</accession>
<protein>
    <submittedName>
        <fullName evidence="5">Glycosyl transferase</fullName>
    </submittedName>
</protein>
<dbReference type="InterPro" id="IPR001173">
    <property type="entry name" value="Glyco_trans_2-like"/>
</dbReference>
<dbReference type="Proteomes" id="UP000630135">
    <property type="component" value="Unassembled WGS sequence"/>
</dbReference>
<dbReference type="Proteomes" id="UP000652720">
    <property type="component" value="Unassembled WGS sequence"/>
</dbReference>
<feature type="domain" description="Glycosyltransferase 2-like" evidence="4">
    <location>
        <begin position="4"/>
        <end position="133"/>
    </location>
</feature>
<evidence type="ECO:0000313" key="7">
    <source>
        <dbReference type="Proteomes" id="UP000630135"/>
    </source>
</evidence>
<reference evidence="7" key="3">
    <citation type="journal article" date="2019" name="Int. J. Syst. Evol. Microbiol.">
        <title>The Global Catalogue of Microorganisms (GCM) 10K type strain sequencing project: providing services to taxonomists for standard genome sequencing and annotation.</title>
        <authorList>
            <consortium name="The Broad Institute Genomics Platform"/>
            <consortium name="The Broad Institute Genome Sequencing Center for Infectious Disease"/>
            <person name="Wu L."/>
            <person name="Ma J."/>
        </authorList>
    </citation>
    <scope>NUCLEOTIDE SEQUENCE [LARGE SCALE GENOMIC DNA]</scope>
    <source>
        <strain evidence="7">CGMCC 1.8884</strain>
    </source>
</reference>
<dbReference type="AlphaFoldDB" id="A0AAV4K660"/>
<reference evidence="6" key="1">
    <citation type="journal article" date="2014" name="Int. J. Syst. Evol. Microbiol.">
        <title>Complete genome of a new Firmicutes species belonging to the dominant human colonic microbiota ('Ruminococcus bicirculans') reveals two chromosomes and a selective capacity to utilize plant glucans.</title>
        <authorList>
            <consortium name="NISC Comparative Sequencing Program"/>
            <person name="Wegmann U."/>
            <person name="Louis P."/>
            <person name="Goesmann A."/>
            <person name="Henrissat B."/>
            <person name="Duncan S.H."/>
            <person name="Flint H.J."/>
        </authorList>
    </citation>
    <scope>NUCLEOTIDE SEQUENCE</scope>
    <source>
        <strain evidence="6">CGMCC 1.8884</strain>
    </source>
</reference>
<evidence type="ECO:0000313" key="8">
    <source>
        <dbReference type="Proteomes" id="UP000652720"/>
    </source>
</evidence>
<keyword evidence="3 5" id="KW-0808">Transferase</keyword>
<evidence type="ECO:0000256" key="2">
    <source>
        <dbReference type="ARBA" id="ARBA00022676"/>
    </source>
</evidence>
<comment type="similarity">
    <text evidence="1">Belongs to the glycosyltransferase 2 family.</text>
</comment>
<evidence type="ECO:0000256" key="1">
    <source>
        <dbReference type="ARBA" id="ARBA00006739"/>
    </source>
</evidence>
<evidence type="ECO:0000259" key="4">
    <source>
        <dbReference type="Pfam" id="PF00535"/>
    </source>
</evidence>
<dbReference type="GO" id="GO:0016757">
    <property type="term" value="F:glycosyltransferase activity"/>
    <property type="evidence" value="ECO:0007669"/>
    <property type="project" value="UniProtKB-KW"/>
</dbReference>
<name>A0AAV4K660_9DEIO</name>
<keyword evidence="2" id="KW-0328">Glycosyltransferase</keyword>
<sequence length="268" mass="30010">MPQEIIVAVTGDEDYLPALLSTPRLRLVTSPAGSAIQRNRAIAELHPNSTITAFLDDDVELEDGYLAKICAFMEEHQDVAGFSGAPVLDKPKWGGMEREEARQILHNTVLDASPPHESRELYGCNMTLRTAAVRQEQFDERLILYAYLEDRDYAARIARHGRTVFYTAAKLIHFGSRSGRVSEKLMGYTQMMNSTYLLRKGVLTPKEYGRLGLGTLGANLLRTLGIKHNGEADILDRATRRLRLQGNVLAIKDIMLYGIQPERVALLK</sequence>
<dbReference type="PANTHER" id="PTHR43179:SF12">
    <property type="entry name" value="GALACTOFURANOSYLTRANSFERASE GLFT2"/>
    <property type="match status" value="1"/>
</dbReference>
<dbReference type="PANTHER" id="PTHR43179">
    <property type="entry name" value="RHAMNOSYLTRANSFERASE WBBL"/>
    <property type="match status" value="1"/>
</dbReference>